<keyword evidence="4" id="KW-0067">ATP-binding</keyword>
<comment type="similarity">
    <text evidence="5">Belongs to the protein kinase superfamily. STE Ser/Thr protein kinase family. MAP kinase kinase subfamily.</text>
</comment>
<feature type="compositionally biased region" description="Polar residues" evidence="7">
    <location>
        <begin position="20"/>
        <end position="35"/>
    </location>
</feature>
<feature type="compositionally biased region" description="Polar residues" evidence="7">
    <location>
        <begin position="1"/>
        <end position="13"/>
    </location>
</feature>
<dbReference type="GO" id="GO:0005524">
    <property type="term" value="F:ATP binding"/>
    <property type="evidence" value="ECO:0007669"/>
    <property type="project" value="UniProtKB-KW"/>
</dbReference>
<evidence type="ECO:0000256" key="2">
    <source>
        <dbReference type="ARBA" id="ARBA00022741"/>
    </source>
</evidence>
<keyword evidence="1" id="KW-0808">Transferase</keyword>
<protein>
    <recommendedName>
        <fullName evidence="6">mitogen-activated protein kinase kinase</fullName>
        <ecNumber evidence="6">2.7.12.2</ecNumber>
    </recommendedName>
</protein>
<proteinExistence type="inferred from homology"/>
<evidence type="ECO:0000256" key="6">
    <source>
        <dbReference type="ARBA" id="ARBA00038999"/>
    </source>
</evidence>
<feature type="domain" description="Protein kinase" evidence="8">
    <location>
        <begin position="392"/>
        <end position="679"/>
    </location>
</feature>
<dbReference type="PROSITE" id="PS50011">
    <property type="entry name" value="PROTEIN_KINASE_DOM"/>
    <property type="match status" value="1"/>
</dbReference>
<evidence type="ECO:0000313" key="10">
    <source>
        <dbReference type="Proteomes" id="UP001213000"/>
    </source>
</evidence>
<gene>
    <name evidence="9" type="ORF">NP233_g1176</name>
</gene>
<reference evidence="9" key="1">
    <citation type="submission" date="2022-07" db="EMBL/GenBank/DDBJ databases">
        <title>Genome Sequence of Leucocoprinus birnbaumii.</title>
        <authorList>
            <person name="Buettner E."/>
        </authorList>
    </citation>
    <scope>NUCLEOTIDE SEQUENCE</scope>
    <source>
        <strain evidence="9">VT141</strain>
    </source>
</reference>
<keyword evidence="2" id="KW-0547">Nucleotide-binding</keyword>
<evidence type="ECO:0000256" key="7">
    <source>
        <dbReference type="SAM" id="MobiDB-lite"/>
    </source>
</evidence>
<dbReference type="EC" id="2.7.12.2" evidence="6"/>
<accession>A0AAD5YZR6</accession>
<keyword evidence="10" id="KW-1185">Reference proteome</keyword>
<organism evidence="9 10">
    <name type="scientific">Leucocoprinus birnbaumii</name>
    <dbReference type="NCBI Taxonomy" id="56174"/>
    <lineage>
        <taxon>Eukaryota</taxon>
        <taxon>Fungi</taxon>
        <taxon>Dikarya</taxon>
        <taxon>Basidiomycota</taxon>
        <taxon>Agaricomycotina</taxon>
        <taxon>Agaricomycetes</taxon>
        <taxon>Agaricomycetidae</taxon>
        <taxon>Agaricales</taxon>
        <taxon>Agaricineae</taxon>
        <taxon>Agaricaceae</taxon>
        <taxon>Leucocoprinus</taxon>
    </lineage>
</organism>
<name>A0AAD5YZR6_9AGAR</name>
<evidence type="ECO:0000256" key="1">
    <source>
        <dbReference type="ARBA" id="ARBA00022679"/>
    </source>
</evidence>
<evidence type="ECO:0000259" key="8">
    <source>
        <dbReference type="PROSITE" id="PS50011"/>
    </source>
</evidence>
<evidence type="ECO:0000313" key="9">
    <source>
        <dbReference type="EMBL" id="KAJ3575320.1"/>
    </source>
</evidence>
<dbReference type="InterPro" id="IPR011009">
    <property type="entry name" value="Kinase-like_dom_sf"/>
</dbReference>
<dbReference type="EMBL" id="JANIEX010000041">
    <property type="protein sequence ID" value="KAJ3575320.1"/>
    <property type="molecule type" value="Genomic_DNA"/>
</dbReference>
<dbReference type="AlphaFoldDB" id="A0AAD5YZR6"/>
<dbReference type="SMART" id="SM00220">
    <property type="entry name" value="S_TKc"/>
    <property type="match status" value="1"/>
</dbReference>
<dbReference type="Pfam" id="PF20149">
    <property type="entry name" value="DUF6532"/>
    <property type="match status" value="1"/>
</dbReference>
<dbReference type="Gene3D" id="1.10.510.10">
    <property type="entry name" value="Transferase(Phosphotransferase) domain 1"/>
    <property type="match status" value="1"/>
</dbReference>
<dbReference type="SUPFAM" id="SSF56112">
    <property type="entry name" value="Protein kinase-like (PK-like)"/>
    <property type="match status" value="1"/>
</dbReference>
<evidence type="ECO:0000256" key="3">
    <source>
        <dbReference type="ARBA" id="ARBA00022777"/>
    </source>
</evidence>
<keyword evidence="3" id="KW-0418">Kinase</keyword>
<dbReference type="GO" id="GO:0004708">
    <property type="term" value="F:MAP kinase kinase activity"/>
    <property type="evidence" value="ECO:0007669"/>
    <property type="project" value="UniProtKB-EC"/>
</dbReference>
<feature type="region of interest" description="Disordered" evidence="7">
    <location>
        <begin position="1"/>
        <end position="228"/>
    </location>
</feature>
<dbReference type="InterPro" id="IPR045341">
    <property type="entry name" value="DUF6532"/>
</dbReference>
<dbReference type="Proteomes" id="UP001213000">
    <property type="component" value="Unassembled WGS sequence"/>
</dbReference>
<evidence type="ECO:0000256" key="5">
    <source>
        <dbReference type="ARBA" id="ARBA00038035"/>
    </source>
</evidence>
<feature type="compositionally biased region" description="Acidic residues" evidence="7">
    <location>
        <begin position="189"/>
        <end position="228"/>
    </location>
</feature>
<dbReference type="Pfam" id="PF00069">
    <property type="entry name" value="Pkinase"/>
    <property type="match status" value="1"/>
</dbReference>
<sequence>MALVNRTRSSTSDENVEPAPSNTGRGAGNSRPTTQKKAAKSAAPPKPSRNAVAAQRKRGRSSSLRGTGVQAAKKARASNVNTASGKKQVGQRQAVNGNSSKPRRYRREWQFEAEASESKKTLKDRGDDDEAELSDDRDPLDEEDEMQTEEEDDMAGMPDEELSNLFGQEGAQVLGGASKKTSAQNMLDVDFEDVDQSSDEWEPEDEMEDNDDEQEGEEVELEDKEVEESVIVKDKPSELAHVVNKKGSKSSKASKGSVGKYPWTTILWTTGDKPKMKVQHHLIRRVCHTAIKAAELTLATMDAWPECGQREDFRQKALIQACRALVKDEPRIKDIRMEIENSESKFGMFLGNWVIDRLSHHRSAIYSASLHHIAGFRLGEDEPCVHRVEQLRVVDMYIYPGEWAADERNSNKEKWVHEANKIYQNKAIKKIIRRAFFRTPGAFGQKHKDHFKSSHPVKENPELPMSIIALAATGLYAALVAWETGDFVTEKFEGERFKSTYDRHIEYLESIQTDNIHAYHKIASDLYNFVTQNLSGTGPRHHSNILISDDGLPVLCDFGRSRLITHRGFTTKPCGTVRYQAPELFEENATYSKPSDIYALGMTCSEICSGSKPYADFSNDATIILQVLIYKARPQCPDLIDVRFRPLWNILELCWRESAAERLDINEVKRRFTGAHAMSDRGEHPPQN</sequence>
<feature type="compositionally biased region" description="Basic and acidic residues" evidence="7">
    <location>
        <begin position="116"/>
        <end position="126"/>
    </location>
</feature>
<comment type="caution">
    <text evidence="9">The sequence shown here is derived from an EMBL/GenBank/DDBJ whole genome shotgun (WGS) entry which is preliminary data.</text>
</comment>
<dbReference type="PANTHER" id="PTHR48013">
    <property type="entry name" value="DUAL SPECIFICITY MITOGEN-ACTIVATED PROTEIN KINASE KINASE 5-RELATED"/>
    <property type="match status" value="1"/>
</dbReference>
<dbReference type="InterPro" id="IPR000719">
    <property type="entry name" value="Prot_kinase_dom"/>
</dbReference>
<evidence type="ECO:0000256" key="4">
    <source>
        <dbReference type="ARBA" id="ARBA00022840"/>
    </source>
</evidence>
<dbReference type="PANTHER" id="PTHR48013:SF28">
    <property type="entry name" value="DUAL SPECIFICITY MITOGEN-ACTIVATED PROTEIN KINASE KINASE SEK-1"/>
    <property type="match status" value="1"/>
</dbReference>
<feature type="compositionally biased region" description="Polar residues" evidence="7">
    <location>
        <begin position="78"/>
        <end position="100"/>
    </location>
</feature>
<dbReference type="GO" id="GO:0051403">
    <property type="term" value="P:stress-activated MAPK cascade"/>
    <property type="evidence" value="ECO:0007669"/>
    <property type="project" value="TreeGrafter"/>
</dbReference>
<feature type="compositionally biased region" description="Acidic residues" evidence="7">
    <location>
        <begin position="127"/>
        <end position="162"/>
    </location>
</feature>